<dbReference type="GO" id="GO:0003677">
    <property type="term" value="F:DNA binding"/>
    <property type="evidence" value="ECO:0007669"/>
    <property type="project" value="UniProtKB-KW"/>
</dbReference>
<keyword evidence="8" id="KW-1185">Reference proteome</keyword>
<organism evidence="7 8">
    <name type="scientific">Buddleja alternifolia</name>
    <dbReference type="NCBI Taxonomy" id="168488"/>
    <lineage>
        <taxon>Eukaryota</taxon>
        <taxon>Viridiplantae</taxon>
        <taxon>Streptophyta</taxon>
        <taxon>Embryophyta</taxon>
        <taxon>Tracheophyta</taxon>
        <taxon>Spermatophyta</taxon>
        <taxon>Magnoliopsida</taxon>
        <taxon>eudicotyledons</taxon>
        <taxon>Gunneridae</taxon>
        <taxon>Pentapetalae</taxon>
        <taxon>asterids</taxon>
        <taxon>lamiids</taxon>
        <taxon>Lamiales</taxon>
        <taxon>Scrophulariaceae</taxon>
        <taxon>Buddlejeae</taxon>
        <taxon>Buddleja</taxon>
    </lineage>
</organism>
<reference evidence="7" key="1">
    <citation type="submission" date="2019-10" db="EMBL/GenBank/DDBJ databases">
        <authorList>
            <person name="Zhang R."/>
            <person name="Pan Y."/>
            <person name="Wang J."/>
            <person name="Ma R."/>
            <person name="Yu S."/>
        </authorList>
    </citation>
    <scope>NUCLEOTIDE SEQUENCE</scope>
    <source>
        <strain evidence="7">LA-IB0</strain>
        <tissue evidence="7">Leaf</tissue>
    </source>
</reference>
<dbReference type="InterPro" id="IPR015300">
    <property type="entry name" value="DNA-bd_pseudobarrel_sf"/>
</dbReference>
<dbReference type="GO" id="GO:0005634">
    <property type="term" value="C:nucleus"/>
    <property type="evidence" value="ECO:0007669"/>
    <property type="project" value="UniProtKB-SubCell"/>
</dbReference>
<keyword evidence="5" id="KW-0539">Nucleus</keyword>
<evidence type="ECO:0000313" key="8">
    <source>
        <dbReference type="Proteomes" id="UP000826271"/>
    </source>
</evidence>
<dbReference type="EMBL" id="WHWC01000014">
    <property type="protein sequence ID" value="KAG8369777.1"/>
    <property type="molecule type" value="Genomic_DNA"/>
</dbReference>
<evidence type="ECO:0000256" key="5">
    <source>
        <dbReference type="ARBA" id="ARBA00023242"/>
    </source>
</evidence>
<dbReference type="AlphaFoldDB" id="A0AAV6WMX2"/>
<protein>
    <recommendedName>
        <fullName evidence="9">B3 domain-containing protein</fullName>
    </recommendedName>
</protein>
<keyword evidence="2" id="KW-0805">Transcription regulation</keyword>
<sequence length="170" mass="20064">MAAEEEDWDERDPEDEDFVVRNREENEKDDDQGEQVMDDNEQDDDLGEQVVGKQLADAGGAAKKSRARKKRTTDWYDAELFRSGRVRQPTNPYFFTAAHECRTIELYIPKAVVNLYKLELLRERVLVDEEGREFPSKRKVWTDGRVNYIEGWKTFCSLIERGGYRRQVYM</sequence>
<keyword evidence="3" id="KW-0238">DNA-binding</keyword>
<proteinExistence type="predicted"/>
<feature type="compositionally biased region" description="Acidic residues" evidence="6">
    <location>
        <begin position="1"/>
        <end position="17"/>
    </location>
</feature>
<comment type="caution">
    <text evidence="7">The sequence shown here is derived from an EMBL/GenBank/DDBJ whole genome shotgun (WGS) entry which is preliminary data.</text>
</comment>
<comment type="subcellular location">
    <subcellularLocation>
        <location evidence="1">Nucleus</location>
    </subcellularLocation>
</comment>
<evidence type="ECO:0000256" key="1">
    <source>
        <dbReference type="ARBA" id="ARBA00004123"/>
    </source>
</evidence>
<feature type="region of interest" description="Disordered" evidence="6">
    <location>
        <begin position="1"/>
        <end position="46"/>
    </location>
</feature>
<dbReference type="SUPFAM" id="SSF101936">
    <property type="entry name" value="DNA-binding pseudobarrel domain"/>
    <property type="match status" value="1"/>
</dbReference>
<dbReference type="Proteomes" id="UP000826271">
    <property type="component" value="Unassembled WGS sequence"/>
</dbReference>
<name>A0AAV6WMX2_9LAMI</name>
<evidence type="ECO:0008006" key="9">
    <source>
        <dbReference type="Google" id="ProtNLM"/>
    </source>
</evidence>
<evidence type="ECO:0000256" key="3">
    <source>
        <dbReference type="ARBA" id="ARBA00023125"/>
    </source>
</evidence>
<accession>A0AAV6WMX2</accession>
<evidence type="ECO:0000256" key="6">
    <source>
        <dbReference type="SAM" id="MobiDB-lite"/>
    </source>
</evidence>
<keyword evidence="4" id="KW-0804">Transcription</keyword>
<evidence type="ECO:0000313" key="7">
    <source>
        <dbReference type="EMBL" id="KAG8369777.1"/>
    </source>
</evidence>
<evidence type="ECO:0000256" key="4">
    <source>
        <dbReference type="ARBA" id="ARBA00023163"/>
    </source>
</evidence>
<feature type="compositionally biased region" description="Acidic residues" evidence="6">
    <location>
        <begin position="27"/>
        <end position="46"/>
    </location>
</feature>
<gene>
    <name evidence="7" type="ORF">BUALT_Bualt14G0049000</name>
</gene>
<evidence type="ECO:0000256" key="2">
    <source>
        <dbReference type="ARBA" id="ARBA00023015"/>
    </source>
</evidence>